<evidence type="ECO:0000313" key="2">
    <source>
        <dbReference type="EMBL" id="KAL2835969.1"/>
    </source>
</evidence>
<dbReference type="PANTHER" id="PTHR37013">
    <property type="entry name" value="INTEGRAL MEMBRANE PROTEIN (AFU_ORTHOLOGUE AFUA_1G05950)-RELATED"/>
    <property type="match status" value="1"/>
</dbReference>
<keyword evidence="1" id="KW-1133">Transmembrane helix</keyword>
<protein>
    <submittedName>
        <fullName evidence="2">Uncharacterized protein</fullName>
    </submittedName>
</protein>
<organism evidence="2 3">
    <name type="scientific">Aspergillus pseudoustus</name>
    <dbReference type="NCBI Taxonomy" id="1810923"/>
    <lineage>
        <taxon>Eukaryota</taxon>
        <taxon>Fungi</taxon>
        <taxon>Dikarya</taxon>
        <taxon>Ascomycota</taxon>
        <taxon>Pezizomycotina</taxon>
        <taxon>Eurotiomycetes</taxon>
        <taxon>Eurotiomycetidae</taxon>
        <taxon>Eurotiales</taxon>
        <taxon>Aspergillaceae</taxon>
        <taxon>Aspergillus</taxon>
        <taxon>Aspergillus subgen. Nidulantes</taxon>
    </lineage>
</organism>
<sequence>MVAYAGPNGDLVMSMAIAGLTGITCPEHLFRGSVILQSLFALLSDYDIWQEDIPALTIILITWAMMVVPQSWVLYSRLHLLMPDAPSLGVIK</sequence>
<reference evidence="2 3" key="1">
    <citation type="submission" date="2024-07" db="EMBL/GenBank/DDBJ databases">
        <title>Section-level genome sequencing and comparative genomics of Aspergillus sections Usti and Cavernicolus.</title>
        <authorList>
            <consortium name="Lawrence Berkeley National Laboratory"/>
            <person name="Nybo J.L."/>
            <person name="Vesth T.C."/>
            <person name="Theobald S."/>
            <person name="Frisvad J.C."/>
            <person name="Larsen T.O."/>
            <person name="Kjaerboelling I."/>
            <person name="Rothschild-Mancinelli K."/>
            <person name="Lyhne E.K."/>
            <person name="Kogle M.E."/>
            <person name="Barry K."/>
            <person name="Clum A."/>
            <person name="Na H."/>
            <person name="Ledsgaard L."/>
            <person name="Lin J."/>
            <person name="Lipzen A."/>
            <person name="Kuo A."/>
            <person name="Riley R."/>
            <person name="Mondo S."/>
            <person name="Labutti K."/>
            <person name="Haridas S."/>
            <person name="Pangalinan J."/>
            <person name="Salamov A.A."/>
            <person name="Simmons B.A."/>
            <person name="Magnuson J.K."/>
            <person name="Chen J."/>
            <person name="Drula E."/>
            <person name="Henrissat B."/>
            <person name="Wiebenga A."/>
            <person name="Lubbers R.J."/>
            <person name="Gomes A.C."/>
            <person name="Makela M.R."/>
            <person name="Stajich J."/>
            <person name="Grigoriev I.V."/>
            <person name="Mortensen U.H."/>
            <person name="De Vries R.P."/>
            <person name="Baker S.E."/>
            <person name="Andersen M.R."/>
        </authorList>
    </citation>
    <scope>NUCLEOTIDE SEQUENCE [LARGE SCALE GENOMIC DNA]</scope>
    <source>
        <strain evidence="2 3">CBS 123904</strain>
    </source>
</reference>
<keyword evidence="1" id="KW-0812">Transmembrane</keyword>
<comment type="caution">
    <text evidence="2">The sequence shown here is derived from an EMBL/GenBank/DDBJ whole genome shotgun (WGS) entry which is preliminary data.</text>
</comment>
<proteinExistence type="predicted"/>
<evidence type="ECO:0000256" key="1">
    <source>
        <dbReference type="SAM" id="Phobius"/>
    </source>
</evidence>
<dbReference type="PANTHER" id="PTHR37013:SF4">
    <property type="entry name" value="INTEGRAL MEMBRANE PROTEIN"/>
    <property type="match status" value="1"/>
</dbReference>
<keyword evidence="3" id="KW-1185">Reference proteome</keyword>
<feature type="transmembrane region" description="Helical" evidence="1">
    <location>
        <begin position="53"/>
        <end position="75"/>
    </location>
</feature>
<name>A0ABR4J7N5_9EURO</name>
<evidence type="ECO:0000313" key="3">
    <source>
        <dbReference type="Proteomes" id="UP001610446"/>
    </source>
</evidence>
<dbReference type="EMBL" id="JBFXLU010000188">
    <property type="protein sequence ID" value="KAL2835969.1"/>
    <property type="molecule type" value="Genomic_DNA"/>
</dbReference>
<dbReference type="Proteomes" id="UP001610446">
    <property type="component" value="Unassembled WGS sequence"/>
</dbReference>
<accession>A0ABR4J7N5</accession>
<keyword evidence="1" id="KW-0472">Membrane</keyword>
<gene>
    <name evidence="2" type="ORF">BJY01DRAFT_252214</name>
</gene>